<dbReference type="GO" id="GO:1990904">
    <property type="term" value="C:ribonucleoprotein complex"/>
    <property type="evidence" value="ECO:0007669"/>
    <property type="project" value="UniProtKB-UniRule"/>
</dbReference>
<dbReference type="EMBL" id="MZ822105">
    <property type="protein sequence ID" value="UCR92532.1"/>
    <property type="molecule type" value="Viral_cRNA"/>
</dbReference>
<evidence type="ECO:0000313" key="1">
    <source>
        <dbReference type="EMBL" id="UCR92532.1"/>
    </source>
</evidence>
<name>A0A8K1J8N8_9RHAB</name>
<dbReference type="Proteomes" id="UP001268633">
    <property type="component" value="Segment"/>
</dbReference>
<sequence length="435" mass="49209">MAFSSTYEPPSNDTIRGVYNFFATTPLSTSSFSENPDRWDDTKVGEPKHYNRPRLDVQGLIPYYTAYANILSGAPLTTAPIAKILNVLILYLKNGEGEDIFQELHYGDKEVMNWNIKFQPVSTVIPGQSEFGVHEGAVSESREGPLTFVDQVTTWLADSEYSSDIKTLLSYHALVAFRASVKTAESTKRALDEKLMATFKSLYPHVQLNITFPNTPMNFIQNVKQNMEKGTPICTNLFKTILSVYVKAKNDQNKSTISCLEAGILRHTQGNGLGMISMLLGIASLYQMTVGAVAKYFVTNVTLTSWTRAREFASLYLATNSKCITWWWCRIVDDTQWTSLRISQNPILGIRLASVLQSHNIDIMKNYDLSQVNTQHKKRALQIAEAFHRMIQQDIEQEKGIEEAESLLTMTRQLNIKQSESNDMDEILSKYGEQY</sequence>
<accession>A0A8K1J8N8</accession>
<dbReference type="GO" id="GO:0019013">
    <property type="term" value="C:viral nucleocapsid"/>
    <property type="evidence" value="ECO:0007669"/>
    <property type="project" value="UniProtKB-UniRule"/>
</dbReference>
<keyword evidence="2" id="KW-1185">Reference proteome</keyword>
<dbReference type="GO" id="GO:0030430">
    <property type="term" value="C:host cell cytoplasm"/>
    <property type="evidence" value="ECO:0007669"/>
    <property type="project" value="UniProtKB-SubCell"/>
</dbReference>
<organism evidence="1 2">
    <name type="scientific">Apis rhabdovirus 4</name>
    <dbReference type="NCBI Taxonomy" id="2873558"/>
    <lineage>
        <taxon>Viruses</taxon>
        <taxon>Riboviria</taxon>
        <taxon>Orthornavirae</taxon>
        <taxon>Negarnaviricota</taxon>
        <taxon>Haploviricotina</taxon>
        <taxon>Monjiviricetes</taxon>
        <taxon>Mononegavirales</taxon>
        <taxon>Rhabdoviridae</taxon>
        <taxon>Deltarhabdovirinae</taxon>
        <taxon>Gammahymrhavirus</taxon>
        <taxon>Gammahymrhavirus mellifera</taxon>
    </lineage>
</organism>
<reference evidence="1 2" key="1">
    <citation type="submission" date="2021-08" db="EMBL/GenBank/DDBJ databases">
        <authorList>
            <person name="Li N.N."/>
        </authorList>
    </citation>
    <scope>NUCLEOTIDE SEQUENCE [LARGE SCALE GENOMIC DNA]</scope>
    <source>
        <strain evidence="1">No23-Acc030-ZJ2019</strain>
    </source>
</reference>
<evidence type="ECO:0008006" key="3">
    <source>
        <dbReference type="Google" id="ProtNLM"/>
    </source>
</evidence>
<dbReference type="GO" id="GO:0003723">
    <property type="term" value="F:RNA binding"/>
    <property type="evidence" value="ECO:0007669"/>
    <property type="project" value="UniProtKB-UniRule"/>
</dbReference>
<evidence type="ECO:0000313" key="2">
    <source>
        <dbReference type="Proteomes" id="UP001268633"/>
    </source>
</evidence>
<proteinExistence type="predicted"/>
<protein>
    <recommendedName>
        <fullName evidence="3">Nucleocapsid protein</fullName>
    </recommendedName>
</protein>
<dbReference type="GO" id="GO:0019029">
    <property type="term" value="C:helical viral capsid"/>
    <property type="evidence" value="ECO:0007669"/>
    <property type="project" value="UniProtKB-UniRule"/>
</dbReference>